<feature type="compositionally biased region" description="Low complexity" evidence="1">
    <location>
        <begin position="174"/>
        <end position="187"/>
    </location>
</feature>
<name>A0A091DGE9_FUKDA</name>
<sequence length="216" mass="23019">MSGLTGRKQQLAPEQETQVYWVNIEVLGKDPNMGNGMSQELPVQATLVNGHHAVKASEVFPAQTQASVGLPEHSKDGRQKPLKKDGVGGLSLPLSSSPKVSAPSTGLSLPVDEVPLLNPPPYWNNGHPEEPTFSSPRWQPPPCVPPSYLLDEEKQSFDWDLAWLWGPGPPGRPASSSKAQSSAAESSGKVSERKTCSFGALGPAELGGEPGRQLSR</sequence>
<feature type="region of interest" description="Disordered" evidence="1">
    <location>
        <begin position="163"/>
        <end position="216"/>
    </location>
</feature>
<dbReference type="AlphaFoldDB" id="A0A091DGE9"/>
<evidence type="ECO:0000313" key="3">
    <source>
        <dbReference type="Proteomes" id="UP000028990"/>
    </source>
</evidence>
<evidence type="ECO:0000256" key="1">
    <source>
        <dbReference type="SAM" id="MobiDB-lite"/>
    </source>
</evidence>
<dbReference type="EMBL" id="KN122489">
    <property type="protein sequence ID" value="KFO30142.1"/>
    <property type="molecule type" value="Genomic_DNA"/>
</dbReference>
<feature type="compositionally biased region" description="Basic and acidic residues" evidence="1">
    <location>
        <begin position="72"/>
        <end position="86"/>
    </location>
</feature>
<feature type="region of interest" description="Disordered" evidence="1">
    <location>
        <begin position="58"/>
        <end position="149"/>
    </location>
</feature>
<feature type="compositionally biased region" description="Low complexity" evidence="1">
    <location>
        <begin position="90"/>
        <end position="104"/>
    </location>
</feature>
<organism evidence="2 3">
    <name type="scientific">Fukomys damarensis</name>
    <name type="common">Damaraland mole rat</name>
    <name type="synonym">Cryptomys damarensis</name>
    <dbReference type="NCBI Taxonomy" id="885580"/>
    <lineage>
        <taxon>Eukaryota</taxon>
        <taxon>Metazoa</taxon>
        <taxon>Chordata</taxon>
        <taxon>Craniata</taxon>
        <taxon>Vertebrata</taxon>
        <taxon>Euteleostomi</taxon>
        <taxon>Mammalia</taxon>
        <taxon>Eutheria</taxon>
        <taxon>Euarchontoglires</taxon>
        <taxon>Glires</taxon>
        <taxon>Rodentia</taxon>
        <taxon>Hystricomorpha</taxon>
        <taxon>Bathyergidae</taxon>
        <taxon>Fukomys</taxon>
    </lineage>
</organism>
<keyword evidence="3" id="KW-1185">Reference proteome</keyword>
<evidence type="ECO:0000313" key="2">
    <source>
        <dbReference type="EMBL" id="KFO30142.1"/>
    </source>
</evidence>
<gene>
    <name evidence="2" type="ORF">H920_08489</name>
</gene>
<proteinExistence type="predicted"/>
<dbReference type="Proteomes" id="UP000028990">
    <property type="component" value="Unassembled WGS sequence"/>
</dbReference>
<reference evidence="2 3" key="1">
    <citation type="submission" date="2013-11" db="EMBL/GenBank/DDBJ databases">
        <title>The Damaraland mole rat (Fukomys damarensis) genome and evolution of African mole rats.</title>
        <authorList>
            <person name="Gladyshev V.N."/>
            <person name="Fang X."/>
        </authorList>
    </citation>
    <scope>NUCLEOTIDE SEQUENCE [LARGE SCALE GENOMIC DNA]</scope>
    <source>
        <tissue evidence="2">Liver</tissue>
    </source>
</reference>
<protein>
    <submittedName>
        <fullName evidence="2">Uncharacterized protein</fullName>
    </submittedName>
</protein>
<accession>A0A091DGE9</accession>